<keyword evidence="2" id="KW-0689">Ribosomal protein</keyword>
<accession>A0A0G4HJT4</accession>
<reference evidence="5" key="1">
    <citation type="submission" date="2014-11" db="EMBL/GenBank/DDBJ databases">
        <authorList>
            <person name="Otto D Thomas"/>
            <person name="Naeem Raeece"/>
        </authorList>
    </citation>
    <scope>NUCLEOTIDE SEQUENCE</scope>
</reference>
<evidence type="ECO:0000313" key="5">
    <source>
        <dbReference type="EMBL" id="CEM44477.1"/>
    </source>
</evidence>
<dbReference type="InterPro" id="IPR039660">
    <property type="entry name" value="Ribosomal_eL14"/>
</dbReference>
<organism evidence="5">
    <name type="scientific">Chromera velia CCMP2878</name>
    <dbReference type="NCBI Taxonomy" id="1169474"/>
    <lineage>
        <taxon>Eukaryota</taxon>
        <taxon>Sar</taxon>
        <taxon>Alveolata</taxon>
        <taxon>Colpodellida</taxon>
        <taxon>Chromeraceae</taxon>
        <taxon>Chromera</taxon>
    </lineage>
</organism>
<evidence type="ECO:0000256" key="3">
    <source>
        <dbReference type="ARBA" id="ARBA00023274"/>
    </source>
</evidence>
<dbReference type="GO" id="GO:0003723">
    <property type="term" value="F:RNA binding"/>
    <property type="evidence" value="ECO:0007669"/>
    <property type="project" value="InterPro"/>
</dbReference>
<dbReference type="PANTHER" id="PTHR11127">
    <property type="entry name" value="60S RIBOSOMAL PROTEIN L14"/>
    <property type="match status" value="1"/>
</dbReference>
<proteinExistence type="inferred from homology"/>
<dbReference type="GO" id="GO:0003735">
    <property type="term" value="F:structural constituent of ribosome"/>
    <property type="evidence" value="ECO:0007669"/>
    <property type="project" value="InterPro"/>
</dbReference>
<keyword evidence="3" id="KW-0687">Ribonucleoprotein</keyword>
<dbReference type="GO" id="GO:0042273">
    <property type="term" value="P:ribosomal large subunit biogenesis"/>
    <property type="evidence" value="ECO:0007669"/>
    <property type="project" value="TreeGrafter"/>
</dbReference>
<dbReference type="InterPro" id="IPR014722">
    <property type="entry name" value="Rib_uL2_dom2"/>
</dbReference>
<dbReference type="Gene3D" id="2.30.30.30">
    <property type="match status" value="1"/>
</dbReference>
<dbReference type="PhylomeDB" id="A0A0G4HJT4"/>
<dbReference type="PANTHER" id="PTHR11127:SF2">
    <property type="entry name" value="LARGE RIBOSOMAL SUBUNIT PROTEIN EL14"/>
    <property type="match status" value="1"/>
</dbReference>
<evidence type="ECO:0000256" key="2">
    <source>
        <dbReference type="ARBA" id="ARBA00022980"/>
    </source>
</evidence>
<dbReference type="Gene3D" id="6.10.250.2270">
    <property type="match status" value="1"/>
</dbReference>
<protein>
    <recommendedName>
        <fullName evidence="4">Large ribosomal subunit protein eL14 domain-containing protein</fullName>
    </recommendedName>
</protein>
<dbReference type="CDD" id="cd23702">
    <property type="entry name" value="eL14"/>
    <property type="match status" value="1"/>
</dbReference>
<dbReference type="InterPro" id="IPR008991">
    <property type="entry name" value="Translation_prot_SH3-like_sf"/>
</dbReference>
<sequence length="131" mass="14589">MPFTRFVEVGRVCCINYGPDYGKVCTIVDVVDNNRALVEGPEALTGVSRQSIPFKRLLLTDIKVKIGRSARSTTVSKAWEAQGIQKQWEECSLGKKRMAAAKKASLTDLDRFKVMLAKQKKAALMKKKLGK</sequence>
<dbReference type="GO" id="GO:0006412">
    <property type="term" value="P:translation"/>
    <property type="evidence" value="ECO:0007669"/>
    <property type="project" value="InterPro"/>
</dbReference>
<dbReference type="Pfam" id="PF01929">
    <property type="entry name" value="Ribosomal_L14e"/>
    <property type="match status" value="1"/>
</dbReference>
<dbReference type="VEuPathDB" id="CryptoDB:Cvel_7188"/>
<evidence type="ECO:0000259" key="4">
    <source>
        <dbReference type="Pfam" id="PF01929"/>
    </source>
</evidence>
<evidence type="ECO:0000256" key="1">
    <source>
        <dbReference type="ARBA" id="ARBA00006592"/>
    </source>
</evidence>
<dbReference type="SUPFAM" id="SSF50104">
    <property type="entry name" value="Translation proteins SH3-like domain"/>
    <property type="match status" value="1"/>
</dbReference>
<dbReference type="InterPro" id="IPR002784">
    <property type="entry name" value="Ribosomal_eL14_dom"/>
</dbReference>
<name>A0A0G4HJT4_9ALVE</name>
<dbReference type="GO" id="GO:0022625">
    <property type="term" value="C:cytosolic large ribosomal subunit"/>
    <property type="evidence" value="ECO:0007669"/>
    <property type="project" value="TreeGrafter"/>
</dbReference>
<comment type="similarity">
    <text evidence="1">Belongs to the eukaryotic ribosomal protein eL14 family.</text>
</comment>
<dbReference type="AlphaFoldDB" id="A0A0G4HJT4"/>
<dbReference type="EMBL" id="CDMZ01002937">
    <property type="protein sequence ID" value="CEM44477.1"/>
    <property type="molecule type" value="Genomic_DNA"/>
</dbReference>
<gene>
    <name evidence="5" type="ORF">Cvel_7188</name>
</gene>
<feature type="domain" description="Large ribosomal subunit protein eL14" evidence="4">
    <location>
        <begin position="49"/>
        <end position="121"/>
    </location>
</feature>